<feature type="coiled-coil region" evidence="1">
    <location>
        <begin position="87"/>
        <end position="156"/>
    </location>
</feature>
<dbReference type="AlphaFoldDB" id="A0A5C3PEZ2"/>
<evidence type="ECO:0000313" key="6">
    <source>
        <dbReference type="Proteomes" id="UP000308197"/>
    </source>
</evidence>
<sequence length="601" mass="65175">MLSKTIDLEAADHLVKSVTIFQSSKAEVTRTFKVNLQSGRNTVQVSGLSSNIDQGSPRIHTPHEEASVFDICCEVTRPTLMTPTAKAEELDAKKQELVAERSIQREEYAALNEALHTSVKTGSELDGLLESILVRKRRATKTILEADRELGKIEREISLLGKGRKGAATGTVSATVLANHECEVEILLTYLVSGVSWTPSYDLRAVTTSDGKTSSTVALHYFANINQSTGEDWTDAALTLSTANSRTLESLSVPTAEPLKISSVAVAPPSTTRYHSPSPRRYRHGSSPAGRERYYGGRPSRSPIVIRDYGSRRASVSRERERVVSVDYEIAPAQAETVARGTTVDRNPLALSYRVDGRASLPSDGLAHKISLATLHFAAGLQYVCVPRKETSAFIEASIKNASEYQLLAGPVSVFVDNGFVTKTLLQLVNVGESFTCVLGVDTALKVSYKEQSRTDQDAVRNFVDPTKTTTRMVTTTVMNGHVFEIAGVIVRDAIPLGDADAKVKVTLQKPEGLAAAKDGEDVSVDSGSHLKDVKVRWTSIKDGEGGEKDGLYEWVCSIPAGEEVVLQTEWAVKGPADVEWEETSATKVSKNGPTVIIRNT</sequence>
<dbReference type="NCBIfam" id="TIGR02231">
    <property type="entry name" value="mucoidy inhibitor MuiA family protein"/>
    <property type="match status" value="1"/>
</dbReference>
<dbReference type="EMBL" id="ML211165">
    <property type="protein sequence ID" value="TFK87178.1"/>
    <property type="molecule type" value="Genomic_DNA"/>
</dbReference>
<feature type="region of interest" description="Disordered" evidence="2">
    <location>
        <begin position="270"/>
        <end position="297"/>
    </location>
</feature>
<reference evidence="5 6" key="1">
    <citation type="journal article" date="2019" name="Nat. Ecol. Evol.">
        <title>Megaphylogeny resolves global patterns of mushroom evolution.</title>
        <authorList>
            <person name="Varga T."/>
            <person name="Krizsan K."/>
            <person name="Foldi C."/>
            <person name="Dima B."/>
            <person name="Sanchez-Garcia M."/>
            <person name="Sanchez-Ramirez S."/>
            <person name="Szollosi G.J."/>
            <person name="Szarkandi J.G."/>
            <person name="Papp V."/>
            <person name="Albert L."/>
            <person name="Andreopoulos W."/>
            <person name="Angelini C."/>
            <person name="Antonin V."/>
            <person name="Barry K.W."/>
            <person name="Bougher N.L."/>
            <person name="Buchanan P."/>
            <person name="Buyck B."/>
            <person name="Bense V."/>
            <person name="Catcheside P."/>
            <person name="Chovatia M."/>
            <person name="Cooper J."/>
            <person name="Damon W."/>
            <person name="Desjardin D."/>
            <person name="Finy P."/>
            <person name="Geml J."/>
            <person name="Haridas S."/>
            <person name="Hughes K."/>
            <person name="Justo A."/>
            <person name="Karasinski D."/>
            <person name="Kautmanova I."/>
            <person name="Kiss B."/>
            <person name="Kocsube S."/>
            <person name="Kotiranta H."/>
            <person name="LaButti K.M."/>
            <person name="Lechner B.E."/>
            <person name="Liimatainen K."/>
            <person name="Lipzen A."/>
            <person name="Lukacs Z."/>
            <person name="Mihaltcheva S."/>
            <person name="Morgado L.N."/>
            <person name="Niskanen T."/>
            <person name="Noordeloos M.E."/>
            <person name="Ohm R.A."/>
            <person name="Ortiz-Santana B."/>
            <person name="Ovrebo C."/>
            <person name="Racz N."/>
            <person name="Riley R."/>
            <person name="Savchenko A."/>
            <person name="Shiryaev A."/>
            <person name="Soop K."/>
            <person name="Spirin V."/>
            <person name="Szebenyi C."/>
            <person name="Tomsovsky M."/>
            <person name="Tulloss R.E."/>
            <person name="Uehling J."/>
            <person name="Grigoriev I.V."/>
            <person name="Vagvolgyi C."/>
            <person name="Papp T."/>
            <person name="Martin F.M."/>
            <person name="Miettinen O."/>
            <person name="Hibbett D.S."/>
            <person name="Nagy L.G."/>
        </authorList>
    </citation>
    <scope>NUCLEOTIDE SEQUENCE [LARGE SCALE GENOMIC DNA]</scope>
    <source>
        <strain evidence="5 6">HHB13444</strain>
    </source>
</reference>
<dbReference type="STRING" id="1314778.A0A5C3PEZ2"/>
<protein>
    <recommendedName>
        <fullName evidence="7">DUF4139 domain-containing protein</fullName>
    </recommendedName>
</protein>
<dbReference type="InterPro" id="IPR037291">
    <property type="entry name" value="DUF4139"/>
</dbReference>
<dbReference type="InterPro" id="IPR011935">
    <property type="entry name" value="CHP02231"/>
</dbReference>
<evidence type="ECO:0000259" key="4">
    <source>
        <dbReference type="Pfam" id="PF13600"/>
    </source>
</evidence>
<dbReference type="Proteomes" id="UP000308197">
    <property type="component" value="Unassembled WGS sequence"/>
</dbReference>
<dbReference type="Pfam" id="PF13598">
    <property type="entry name" value="DUF4139"/>
    <property type="match status" value="1"/>
</dbReference>
<accession>A0A5C3PEZ2</accession>
<evidence type="ECO:0008006" key="7">
    <source>
        <dbReference type="Google" id="ProtNLM"/>
    </source>
</evidence>
<dbReference type="Pfam" id="PF13600">
    <property type="entry name" value="DUF4140"/>
    <property type="match status" value="1"/>
</dbReference>
<dbReference type="InterPro" id="IPR025554">
    <property type="entry name" value="DUF4140"/>
</dbReference>
<organism evidence="5 6">
    <name type="scientific">Polyporus arcularius HHB13444</name>
    <dbReference type="NCBI Taxonomy" id="1314778"/>
    <lineage>
        <taxon>Eukaryota</taxon>
        <taxon>Fungi</taxon>
        <taxon>Dikarya</taxon>
        <taxon>Basidiomycota</taxon>
        <taxon>Agaricomycotina</taxon>
        <taxon>Agaricomycetes</taxon>
        <taxon>Polyporales</taxon>
        <taxon>Polyporaceae</taxon>
        <taxon>Polyporus</taxon>
    </lineage>
</organism>
<evidence type="ECO:0000256" key="2">
    <source>
        <dbReference type="SAM" id="MobiDB-lite"/>
    </source>
</evidence>
<gene>
    <name evidence="5" type="ORF">K466DRAFT_522894</name>
</gene>
<feature type="domain" description="DUF4139" evidence="3">
    <location>
        <begin position="188"/>
        <end position="576"/>
    </location>
</feature>
<keyword evidence="6" id="KW-1185">Reference proteome</keyword>
<proteinExistence type="predicted"/>
<evidence type="ECO:0000259" key="3">
    <source>
        <dbReference type="Pfam" id="PF13598"/>
    </source>
</evidence>
<feature type="domain" description="DUF4140" evidence="4">
    <location>
        <begin position="18"/>
        <end position="115"/>
    </location>
</feature>
<evidence type="ECO:0000313" key="5">
    <source>
        <dbReference type="EMBL" id="TFK87178.1"/>
    </source>
</evidence>
<name>A0A5C3PEZ2_9APHY</name>
<dbReference type="PANTHER" id="PTHR31005">
    <property type="entry name" value="DUF4139 DOMAIN-CONTAINING PROTEIN"/>
    <property type="match status" value="1"/>
</dbReference>
<keyword evidence="1" id="KW-0175">Coiled coil</keyword>
<dbReference type="PANTHER" id="PTHR31005:SF8">
    <property type="entry name" value="DUF4139 DOMAIN-CONTAINING PROTEIN"/>
    <property type="match status" value="1"/>
</dbReference>
<evidence type="ECO:0000256" key="1">
    <source>
        <dbReference type="SAM" id="Coils"/>
    </source>
</evidence>
<dbReference type="InParanoid" id="A0A5C3PEZ2"/>